<feature type="transmembrane region" description="Helical" evidence="1">
    <location>
        <begin position="74"/>
        <end position="96"/>
    </location>
</feature>
<keyword evidence="4" id="KW-1185">Reference proteome</keyword>
<dbReference type="Ensembl" id="ENSCSAVT00000009771.1">
    <property type="protein sequence ID" value="ENSCSAVP00000009653.1"/>
    <property type="gene ID" value="ENSCSAVG00000005665.1"/>
</dbReference>
<sequence>MFFIPAEEYMMLLFSWLFLFIFIKIEAAITRNKTHDPEDEISTTKQAFYLACVVLVYALFILFSHFWRYAEGSFIVLMIVFTAIFTFGCCITIMLYKQIIPRNKAGATGNYVTSFSSQSSSRGKVNVVFTQ</sequence>
<keyword evidence="2" id="KW-0732">Signal</keyword>
<protein>
    <recommendedName>
        <fullName evidence="5">XK-related protein</fullName>
    </recommendedName>
</protein>
<reference evidence="4" key="1">
    <citation type="submission" date="2003-08" db="EMBL/GenBank/DDBJ databases">
        <authorList>
            <person name="Birren B."/>
            <person name="Nusbaum C."/>
            <person name="Abebe A."/>
            <person name="Abouelleil A."/>
            <person name="Adekoya E."/>
            <person name="Ait-zahra M."/>
            <person name="Allen N."/>
            <person name="Allen T."/>
            <person name="An P."/>
            <person name="Anderson M."/>
            <person name="Anderson S."/>
            <person name="Arachchi H."/>
            <person name="Armbruster J."/>
            <person name="Bachantsang P."/>
            <person name="Baldwin J."/>
            <person name="Barry A."/>
            <person name="Bayul T."/>
            <person name="Blitshsteyn B."/>
            <person name="Bloom T."/>
            <person name="Blye J."/>
            <person name="Boguslavskiy L."/>
            <person name="Borowsky M."/>
            <person name="Boukhgalter B."/>
            <person name="Brunache A."/>
            <person name="Butler J."/>
            <person name="Calixte N."/>
            <person name="Calvo S."/>
            <person name="Camarata J."/>
            <person name="Campo K."/>
            <person name="Chang J."/>
            <person name="Cheshatsang Y."/>
            <person name="Citroen M."/>
            <person name="Collymore A."/>
            <person name="Considine T."/>
            <person name="Cook A."/>
            <person name="Cooke P."/>
            <person name="Corum B."/>
            <person name="Cuomo C."/>
            <person name="David R."/>
            <person name="Dawoe T."/>
            <person name="Degray S."/>
            <person name="Dodge S."/>
            <person name="Dooley K."/>
            <person name="Dorje P."/>
            <person name="Dorjee K."/>
            <person name="Dorris L."/>
            <person name="Duffey N."/>
            <person name="Dupes A."/>
            <person name="Elkins T."/>
            <person name="Engels R."/>
            <person name="Erickson J."/>
            <person name="Farina A."/>
            <person name="Faro S."/>
            <person name="Ferreira P."/>
            <person name="Fischer H."/>
            <person name="Fitzgerald M."/>
            <person name="Foley K."/>
            <person name="Gage D."/>
            <person name="Galagan J."/>
            <person name="Gearin G."/>
            <person name="Gnerre S."/>
            <person name="Gnirke A."/>
            <person name="Goyette A."/>
            <person name="Graham J."/>
            <person name="Grandbois E."/>
            <person name="Gyaltsen K."/>
            <person name="Hafez N."/>
            <person name="Hagopian D."/>
            <person name="Hagos B."/>
            <person name="Hall J."/>
            <person name="Hatcher B."/>
            <person name="Heller A."/>
            <person name="Higgins H."/>
            <person name="Honan T."/>
            <person name="Horn A."/>
            <person name="Houde N."/>
            <person name="Hughes L."/>
            <person name="Hulme W."/>
            <person name="Husby E."/>
            <person name="Iliev I."/>
            <person name="Jaffe D."/>
            <person name="Jones C."/>
            <person name="Kamal M."/>
            <person name="Kamat A."/>
            <person name="Kamvysselis M."/>
            <person name="Karlsson E."/>
            <person name="Kells C."/>
            <person name="Kieu A."/>
            <person name="Kisner P."/>
            <person name="Kodira C."/>
            <person name="Kulbokas E."/>
            <person name="Labutti K."/>
            <person name="Lama D."/>
            <person name="Landers T."/>
            <person name="Leger J."/>
            <person name="Levine S."/>
            <person name="Lewis D."/>
            <person name="Lewis T."/>
            <person name="Lindblad-toh K."/>
            <person name="Liu X."/>
            <person name="Lokyitsang T."/>
            <person name="Lokyitsang Y."/>
            <person name="Lucien O."/>
            <person name="Lui A."/>
            <person name="Ma L.J."/>
            <person name="Mabbitt R."/>
            <person name="Macdonald J."/>
            <person name="Maclean C."/>
            <person name="Major J."/>
            <person name="Manning J."/>
            <person name="Marabella R."/>
            <person name="Maru K."/>
            <person name="Matthews C."/>
            <person name="Mauceli E."/>
            <person name="Mccarthy M."/>
            <person name="Mcdonough S."/>
            <person name="Mcghee T."/>
            <person name="Meldrim J."/>
            <person name="Meneus L."/>
            <person name="Mesirov J."/>
            <person name="Mihalev A."/>
            <person name="Mihova T."/>
            <person name="Mikkelsen T."/>
            <person name="Mlenga V."/>
            <person name="Moru K."/>
            <person name="Mozes J."/>
            <person name="Mulrain L."/>
            <person name="Munson G."/>
            <person name="Naylor J."/>
            <person name="Newes C."/>
            <person name="Nguyen C."/>
            <person name="Nguyen N."/>
            <person name="Nguyen T."/>
            <person name="Nicol R."/>
            <person name="Nielsen C."/>
            <person name="Nizzari M."/>
            <person name="Norbu C."/>
            <person name="Norbu N."/>
            <person name="O'donnell P."/>
            <person name="Okoawo O."/>
            <person name="O'leary S."/>
            <person name="Omotosho B."/>
            <person name="O'neill K."/>
            <person name="Osman S."/>
            <person name="Parker S."/>
            <person name="Perrin D."/>
            <person name="Phunkhang P."/>
            <person name="Piqani B."/>
            <person name="Purcell S."/>
            <person name="Rachupka T."/>
            <person name="Ramasamy U."/>
            <person name="Rameau R."/>
            <person name="Ray V."/>
            <person name="Raymond C."/>
            <person name="Retta R."/>
            <person name="Richardson S."/>
            <person name="Rise C."/>
            <person name="Rodriguez J."/>
            <person name="Rogers J."/>
            <person name="Rogov P."/>
            <person name="Rutman M."/>
            <person name="Schupbach R."/>
            <person name="Seaman C."/>
            <person name="Settipalli S."/>
            <person name="Sharpe T."/>
            <person name="Sheridan J."/>
            <person name="Sherpa N."/>
            <person name="Shi J."/>
            <person name="Smirnov S."/>
            <person name="Smith C."/>
            <person name="Sougnez C."/>
            <person name="Spencer B."/>
            <person name="Stalker J."/>
            <person name="Stange-thomann N."/>
            <person name="Stavropoulos S."/>
            <person name="Stetson K."/>
            <person name="Stone C."/>
            <person name="Stone S."/>
            <person name="Stubbs M."/>
            <person name="Talamas J."/>
            <person name="Tchuinga P."/>
            <person name="Tenzing P."/>
            <person name="Tesfaye S."/>
            <person name="Theodore J."/>
            <person name="Thoulutsang Y."/>
            <person name="Topham K."/>
            <person name="Towey S."/>
            <person name="Tsamla T."/>
            <person name="Tsomo N."/>
            <person name="Vallee D."/>
            <person name="Vassiliev H."/>
            <person name="Venkataraman V."/>
            <person name="Vinson J."/>
            <person name="Vo A."/>
            <person name="Wade C."/>
            <person name="Wang S."/>
            <person name="Wangchuk T."/>
            <person name="Wangdi T."/>
            <person name="Whittaker C."/>
            <person name="Wilkinson J."/>
            <person name="Wu Y."/>
            <person name="Wyman D."/>
            <person name="Yadav S."/>
            <person name="Yang S."/>
            <person name="Yang X."/>
            <person name="Yeager S."/>
            <person name="Yee E."/>
            <person name="Young G."/>
            <person name="Zainoun J."/>
            <person name="Zembeck L."/>
            <person name="Zimmer A."/>
            <person name="Zody M."/>
            <person name="Lander E."/>
        </authorList>
    </citation>
    <scope>NUCLEOTIDE SEQUENCE [LARGE SCALE GENOMIC DNA]</scope>
</reference>
<keyword evidence="1" id="KW-0472">Membrane</keyword>
<organism evidence="3 4">
    <name type="scientific">Ciona savignyi</name>
    <name type="common">Pacific transparent sea squirt</name>
    <dbReference type="NCBI Taxonomy" id="51511"/>
    <lineage>
        <taxon>Eukaryota</taxon>
        <taxon>Metazoa</taxon>
        <taxon>Chordata</taxon>
        <taxon>Tunicata</taxon>
        <taxon>Ascidiacea</taxon>
        <taxon>Phlebobranchia</taxon>
        <taxon>Cionidae</taxon>
        <taxon>Ciona</taxon>
    </lineage>
</organism>
<accession>H2YWE2</accession>
<feature type="signal peptide" evidence="2">
    <location>
        <begin position="1"/>
        <end position="27"/>
    </location>
</feature>
<dbReference type="AlphaFoldDB" id="H2YWE2"/>
<name>H2YWE2_CIOSA</name>
<evidence type="ECO:0000313" key="3">
    <source>
        <dbReference type="Ensembl" id="ENSCSAVP00000009653.1"/>
    </source>
</evidence>
<evidence type="ECO:0000256" key="2">
    <source>
        <dbReference type="SAM" id="SignalP"/>
    </source>
</evidence>
<feature type="chain" id="PRO_5003578841" description="XK-related protein" evidence="2">
    <location>
        <begin position="28"/>
        <end position="131"/>
    </location>
</feature>
<feature type="transmembrane region" description="Helical" evidence="1">
    <location>
        <begin position="47"/>
        <end position="67"/>
    </location>
</feature>
<reference evidence="3" key="3">
    <citation type="submission" date="2025-09" db="UniProtKB">
        <authorList>
            <consortium name="Ensembl"/>
        </authorList>
    </citation>
    <scope>IDENTIFICATION</scope>
</reference>
<evidence type="ECO:0008006" key="5">
    <source>
        <dbReference type="Google" id="ProtNLM"/>
    </source>
</evidence>
<evidence type="ECO:0000256" key="1">
    <source>
        <dbReference type="SAM" id="Phobius"/>
    </source>
</evidence>
<dbReference type="InParanoid" id="H2YWE2"/>
<keyword evidence="1" id="KW-0812">Transmembrane</keyword>
<proteinExistence type="predicted"/>
<dbReference type="Proteomes" id="UP000007875">
    <property type="component" value="Unassembled WGS sequence"/>
</dbReference>
<reference evidence="3" key="2">
    <citation type="submission" date="2025-08" db="UniProtKB">
        <authorList>
            <consortium name="Ensembl"/>
        </authorList>
    </citation>
    <scope>IDENTIFICATION</scope>
</reference>
<dbReference type="HOGENOM" id="CLU_1926839_0_0_1"/>
<keyword evidence="1" id="KW-1133">Transmembrane helix</keyword>
<evidence type="ECO:0000313" key="4">
    <source>
        <dbReference type="Proteomes" id="UP000007875"/>
    </source>
</evidence>